<dbReference type="Gene3D" id="3.80.10.10">
    <property type="entry name" value="Ribonuclease Inhibitor"/>
    <property type="match status" value="1"/>
</dbReference>
<feature type="signal peptide" evidence="12">
    <location>
        <begin position="1"/>
        <end position="24"/>
    </location>
</feature>
<evidence type="ECO:0000259" key="13">
    <source>
        <dbReference type="Pfam" id="PF08263"/>
    </source>
</evidence>
<evidence type="ECO:0000256" key="5">
    <source>
        <dbReference type="ARBA" id="ARBA00022692"/>
    </source>
</evidence>
<keyword evidence="4" id="KW-0433">Leucine-rich repeat</keyword>
<feature type="domain" description="Leucine-rich repeat-containing N-terminal plant-type" evidence="13">
    <location>
        <begin position="26"/>
        <end position="68"/>
    </location>
</feature>
<dbReference type="Pfam" id="PF00560">
    <property type="entry name" value="LRR_1"/>
    <property type="match status" value="3"/>
</dbReference>
<feature type="chain" id="PRO_5042294326" description="Leucine-rich repeat-containing N-terminal plant-type domain-containing protein" evidence="12">
    <location>
        <begin position="25"/>
        <end position="214"/>
    </location>
</feature>
<comment type="subcellular location">
    <subcellularLocation>
        <location evidence="1">Cell membrane</location>
        <topology evidence="1">Single-pass type I membrane protein</topology>
    </subcellularLocation>
</comment>
<keyword evidence="10" id="KW-0675">Receptor</keyword>
<dbReference type="GO" id="GO:0005886">
    <property type="term" value="C:plasma membrane"/>
    <property type="evidence" value="ECO:0007669"/>
    <property type="project" value="UniProtKB-SubCell"/>
</dbReference>
<keyword evidence="5" id="KW-0812">Transmembrane</keyword>
<dbReference type="SUPFAM" id="SSF52058">
    <property type="entry name" value="L domain-like"/>
    <property type="match status" value="1"/>
</dbReference>
<keyword evidence="8" id="KW-1133">Transmembrane helix</keyword>
<organism evidence="14 15">
    <name type="scientific">Tagetes erecta</name>
    <name type="common">African marigold</name>
    <dbReference type="NCBI Taxonomy" id="13708"/>
    <lineage>
        <taxon>Eukaryota</taxon>
        <taxon>Viridiplantae</taxon>
        <taxon>Streptophyta</taxon>
        <taxon>Embryophyta</taxon>
        <taxon>Tracheophyta</taxon>
        <taxon>Spermatophyta</taxon>
        <taxon>Magnoliopsida</taxon>
        <taxon>eudicotyledons</taxon>
        <taxon>Gunneridae</taxon>
        <taxon>Pentapetalae</taxon>
        <taxon>asterids</taxon>
        <taxon>campanulids</taxon>
        <taxon>Asterales</taxon>
        <taxon>Asteraceae</taxon>
        <taxon>Asteroideae</taxon>
        <taxon>Heliantheae alliance</taxon>
        <taxon>Tageteae</taxon>
        <taxon>Tagetes</taxon>
    </lineage>
</organism>
<comment type="caution">
    <text evidence="14">The sequence shown here is derived from an EMBL/GenBank/DDBJ whole genome shotgun (WGS) entry which is preliminary data.</text>
</comment>
<comment type="similarity">
    <text evidence="2">Belongs to the RLP family.</text>
</comment>
<reference evidence="14" key="1">
    <citation type="journal article" date="2023" name="bioRxiv">
        <title>Improved chromosome-level genome assembly for marigold (Tagetes erecta).</title>
        <authorList>
            <person name="Jiang F."/>
            <person name="Yuan L."/>
            <person name="Wang S."/>
            <person name="Wang H."/>
            <person name="Xu D."/>
            <person name="Wang A."/>
            <person name="Fan W."/>
        </authorList>
    </citation>
    <scope>NUCLEOTIDE SEQUENCE</scope>
    <source>
        <strain evidence="14">WSJ</strain>
        <tissue evidence="14">Leaf</tissue>
    </source>
</reference>
<dbReference type="Pfam" id="PF08263">
    <property type="entry name" value="LRRNT_2"/>
    <property type="match status" value="1"/>
</dbReference>
<evidence type="ECO:0000256" key="2">
    <source>
        <dbReference type="ARBA" id="ARBA00009592"/>
    </source>
</evidence>
<dbReference type="Proteomes" id="UP001229421">
    <property type="component" value="Unassembled WGS sequence"/>
</dbReference>
<evidence type="ECO:0000313" key="15">
    <source>
        <dbReference type="Proteomes" id="UP001229421"/>
    </source>
</evidence>
<evidence type="ECO:0000256" key="6">
    <source>
        <dbReference type="ARBA" id="ARBA00022729"/>
    </source>
</evidence>
<evidence type="ECO:0000256" key="4">
    <source>
        <dbReference type="ARBA" id="ARBA00022614"/>
    </source>
</evidence>
<keyword evidence="15" id="KW-1185">Reference proteome</keyword>
<sequence>MASGNKPVLVTCVLMLICVTFSSGVETDISCLKAFKGAIEDPNNVLSTWDFSNLTPGFICRFIGVECWHPDEDRVLNINLADFRLKGMLPLGLANCTSMTGLNLSGNMLFGNIPNNISNMLPYLTSLDLSSNNFSGPIPRDLANCSFLNVIKLDNNRFSGQIPKELARLSRIREFSVANNSLRGQVPIFKNVNISAKSYAGNPGLCGGPLPRCK</sequence>
<dbReference type="AlphaFoldDB" id="A0AAD8L776"/>
<keyword evidence="9" id="KW-0472">Membrane</keyword>
<dbReference type="InterPro" id="IPR032675">
    <property type="entry name" value="LRR_dom_sf"/>
</dbReference>
<keyword evidence="6 12" id="KW-0732">Signal</keyword>
<evidence type="ECO:0000256" key="11">
    <source>
        <dbReference type="ARBA" id="ARBA00023180"/>
    </source>
</evidence>
<evidence type="ECO:0000256" key="10">
    <source>
        <dbReference type="ARBA" id="ARBA00023170"/>
    </source>
</evidence>
<dbReference type="EMBL" id="JAUHHV010000001">
    <property type="protein sequence ID" value="KAK1436985.1"/>
    <property type="molecule type" value="Genomic_DNA"/>
</dbReference>
<evidence type="ECO:0000256" key="8">
    <source>
        <dbReference type="ARBA" id="ARBA00022989"/>
    </source>
</evidence>
<keyword evidence="3" id="KW-1003">Cell membrane</keyword>
<accession>A0AAD8L776</accession>
<dbReference type="FunFam" id="3.80.10.10:FF:000400">
    <property type="entry name" value="Nuclear pore complex protein NUP107"/>
    <property type="match status" value="1"/>
</dbReference>
<evidence type="ECO:0000256" key="1">
    <source>
        <dbReference type="ARBA" id="ARBA00004251"/>
    </source>
</evidence>
<proteinExistence type="inferred from homology"/>
<dbReference type="PANTHER" id="PTHR27004">
    <property type="entry name" value="RECEPTOR-LIKE PROTEIN 12 ISOFORM X1"/>
    <property type="match status" value="1"/>
</dbReference>
<evidence type="ECO:0000313" key="14">
    <source>
        <dbReference type="EMBL" id="KAK1436985.1"/>
    </source>
</evidence>
<evidence type="ECO:0000256" key="3">
    <source>
        <dbReference type="ARBA" id="ARBA00022475"/>
    </source>
</evidence>
<keyword evidence="7" id="KW-0677">Repeat</keyword>
<gene>
    <name evidence="14" type="ORF">QVD17_02769</name>
</gene>
<evidence type="ECO:0000256" key="12">
    <source>
        <dbReference type="SAM" id="SignalP"/>
    </source>
</evidence>
<evidence type="ECO:0000256" key="7">
    <source>
        <dbReference type="ARBA" id="ARBA00022737"/>
    </source>
</evidence>
<keyword evidence="11" id="KW-0325">Glycoprotein</keyword>
<name>A0AAD8L776_TARER</name>
<dbReference type="InterPro" id="IPR013210">
    <property type="entry name" value="LRR_N_plant-typ"/>
</dbReference>
<protein>
    <recommendedName>
        <fullName evidence="13">Leucine-rich repeat-containing N-terminal plant-type domain-containing protein</fullName>
    </recommendedName>
</protein>
<evidence type="ECO:0000256" key="9">
    <source>
        <dbReference type="ARBA" id="ARBA00023136"/>
    </source>
</evidence>
<dbReference type="InterPro" id="IPR001611">
    <property type="entry name" value="Leu-rich_rpt"/>
</dbReference>
<dbReference type="PANTHER" id="PTHR27004:SF468">
    <property type="entry name" value="OS01G0891601 PROTEIN"/>
    <property type="match status" value="1"/>
</dbReference>